<name>A0A6A5SDJ6_9PLEO</name>
<feature type="domain" description="HTH La-type RNA-binding" evidence="4">
    <location>
        <begin position="31"/>
        <end position="121"/>
    </location>
</feature>
<proteinExistence type="predicted"/>
<dbReference type="EMBL" id="ML976128">
    <property type="protein sequence ID" value="KAF1937704.1"/>
    <property type="molecule type" value="Genomic_DNA"/>
</dbReference>
<dbReference type="InterPro" id="IPR006630">
    <property type="entry name" value="La_HTH"/>
</dbReference>
<dbReference type="GO" id="GO:0033167">
    <property type="term" value="C:ARC complex"/>
    <property type="evidence" value="ECO:0007669"/>
    <property type="project" value="InterPro"/>
</dbReference>
<feature type="region of interest" description="Disordered" evidence="3">
    <location>
        <begin position="569"/>
        <end position="600"/>
    </location>
</feature>
<dbReference type="InterPro" id="IPR036388">
    <property type="entry name" value="WH-like_DNA-bd_sf"/>
</dbReference>
<sequence>MATATTQLMVGAGLSSGASNDISATTVGHSAVQDHPDGAIIRRQVEFYFSDENLPTDLHLLQCCGGRENLPVSVSRIMGFKKMRSYKPRTLVVAALRLSAFLEITADGKAIKRKVPLQGKCVLDPDFFDEDDIAYDPRTRKPAMYPVPKLPQKKAEYPEGVSKNMLKPTGFEKTYIEPPQTPQEVTEEEALYSPDKDFVERIEIAIQRFKKRRRMHEIYAHVFNKLMRFGGVESGPRMYQGVSKHDMNEMDAEELARALAIHNVPWDRSDPKQWAVDFVAVAKAFLSSWYPAHYGFAPSKIKNACQVLRSFFNYLLYHNVCPEYADQLGMALTLCDTAERELPKIHAAGLALPGDFNKSASVLFGGAHAGMYTGDKPWAQDLKKDGVNSEKIGIRDEEARIKFLTGIGILGSDELCGKLDLKNFNVLEEQSSCLEVVAIHLPDENTKNSYAEQSKACQHKLGQLEPLGKLICKTWYTEECDGWDLPKDEAKYPGGKPKKDGDGKEYEFWIEEGVLEDCFVGMKMDAKMLTLSGGLNILDDVKETMCSFYTWIPNELWMERKPKPWRWLEKGKGLNDDEVNGGGKKSTDKGTFDDESDGEY</sequence>
<protein>
    <recommendedName>
        <fullName evidence="4">HTH La-type RNA-binding domain-containing protein</fullName>
    </recommendedName>
</protein>
<dbReference type="Gene3D" id="1.10.10.10">
    <property type="entry name" value="Winged helix-like DNA-binding domain superfamily/Winged helix DNA-binding domain"/>
    <property type="match status" value="1"/>
</dbReference>
<dbReference type="PANTHER" id="PTHR22792:SF140">
    <property type="entry name" value="ACHILLES, ISOFORM A"/>
    <property type="match status" value="1"/>
</dbReference>
<dbReference type="AlphaFoldDB" id="A0A6A5SDJ6"/>
<evidence type="ECO:0000313" key="6">
    <source>
        <dbReference type="Proteomes" id="UP000800038"/>
    </source>
</evidence>
<dbReference type="PANTHER" id="PTHR22792">
    <property type="entry name" value="LUPUS LA PROTEIN-RELATED"/>
    <property type="match status" value="1"/>
</dbReference>
<organism evidence="5 6">
    <name type="scientific">Clathrospora elynae</name>
    <dbReference type="NCBI Taxonomy" id="706981"/>
    <lineage>
        <taxon>Eukaryota</taxon>
        <taxon>Fungi</taxon>
        <taxon>Dikarya</taxon>
        <taxon>Ascomycota</taxon>
        <taxon>Pezizomycotina</taxon>
        <taxon>Dothideomycetes</taxon>
        <taxon>Pleosporomycetidae</taxon>
        <taxon>Pleosporales</taxon>
        <taxon>Diademaceae</taxon>
        <taxon>Clathrospora</taxon>
    </lineage>
</organism>
<dbReference type="GO" id="GO:0031047">
    <property type="term" value="P:regulatory ncRNA-mediated gene silencing"/>
    <property type="evidence" value="ECO:0007669"/>
    <property type="project" value="InterPro"/>
</dbReference>
<dbReference type="InterPro" id="IPR045180">
    <property type="entry name" value="La_dom_prot"/>
</dbReference>
<dbReference type="GO" id="GO:0003729">
    <property type="term" value="F:mRNA binding"/>
    <property type="evidence" value="ECO:0007669"/>
    <property type="project" value="TreeGrafter"/>
</dbReference>
<keyword evidence="6" id="KW-1185">Reference proteome</keyword>
<evidence type="ECO:0000259" key="4">
    <source>
        <dbReference type="PROSITE" id="PS50961"/>
    </source>
</evidence>
<evidence type="ECO:0000256" key="1">
    <source>
        <dbReference type="ARBA" id="ARBA00022884"/>
    </source>
</evidence>
<reference evidence="5" key="1">
    <citation type="journal article" date="2020" name="Stud. Mycol.">
        <title>101 Dothideomycetes genomes: a test case for predicting lifestyles and emergence of pathogens.</title>
        <authorList>
            <person name="Haridas S."/>
            <person name="Albert R."/>
            <person name="Binder M."/>
            <person name="Bloem J."/>
            <person name="Labutti K."/>
            <person name="Salamov A."/>
            <person name="Andreopoulos B."/>
            <person name="Baker S."/>
            <person name="Barry K."/>
            <person name="Bills G."/>
            <person name="Bluhm B."/>
            <person name="Cannon C."/>
            <person name="Castanera R."/>
            <person name="Culley D."/>
            <person name="Daum C."/>
            <person name="Ezra D."/>
            <person name="Gonzalez J."/>
            <person name="Henrissat B."/>
            <person name="Kuo A."/>
            <person name="Liang C."/>
            <person name="Lipzen A."/>
            <person name="Lutzoni F."/>
            <person name="Magnuson J."/>
            <person name="Mondo S."/>
            <person name="Nolan M."/>
            <person name="Ohm R."/>
            <person name="Pangilinan J."/>
            <person name="Park H.-J."/>
            <person name="Ramirez L."/>
            <person name="Alfaro M."/>
            <person name="Sun H."/>
            <person name="Tritt A."/>
            <person name="Yoshinaga Y."/>
            <person name="Zwiers L.-H."/>
            <person name="Turgeon B."/>
            <person name="Goodwin S."/>
            <person name="Spatafora J."/>
            <person name="Crous P."/>
            <person name="Grigoriev I."/>
        </authorList>
    </citation>
    <scope>NUCLEOTIDE SEQUENCE</scope>
    <source>
        <strain evidence="5">CBS 161.51</strain>
    </source>
</reference>
<dbReference type="PROSITE" id="PS50961">
    <property type="entry name" value="HTH_LA"/>
    <property type="match status" value="1"/>
</dbReference>
<keyword evidence="1 2" id="KW-0694">RNA-binding</keyword>
<dbReference type="Pfam" id="PF05383">
    <property type="entry name" value="La"/>
    <property type="match status" value="1"/>
</dbReference>
<evidence type="ECO:0000256" key="3">
    <source>
        <dbReference type="SAM" id="MobiDB-lite"/>
    </source>
</evidence>
<gene>
    <name evidence="5" type="ORF">EJ02DRAFT_505826</name>
</gene>
<accession>A0A6A5SDJ6</accession>
<evidence type="ECO:0000313" key="5">
    <source>
        <dbReference type="EMBL" id="KAF1937704.1"/>
    </source>
</evidence>
<dbReference type="Proteomes" id="UP000800038">
    <property type="component" value="Unassembled WGS sequence"/>
</dbReference>
<dbReference type="Pfam" id="PF09692">
    <property type="entry name" value="Arb1"/>
    <property type="match status" value="1"/>
</dbReference>
<evidence type="ECO:0000256" key="2">
    <source>
        <dbReference type="PROSITE-ProRule" id="PRU00332"/>
    </source>
</evidence>
<dbReference type="SMART" id="SM00715">
    <property type="entry name" value="LA"/>
    <property type="match status" value="1"/>
</dbReference>
<dbReference type="OrthoDB" id="435402at2759"/>
<dbReference type="InterPro" id="IPR018606">
    <property type="entry name" value="Arb1"/>
</dbReference>
<dbReference type="InterPro" id="IPR036390">
    <property type="entry name" value="WH_DNA-bd_sf"/>
</dbReference>
<dbReference type="SUPFAM" id="SSF46785">
    <property type="entry name" value="Winged helix' DNA-binding domain"/>
    <property type="match status" value="1"/>
</dbReference>